<reference evidence="1" key="1">
    <citation type="journal article" date="2014" name="Int. J. Syst. Evol. Microbiol.">
        <title>Complete genome sequence of Corynebacterium casei LMG S-19264T (=DSM 44701T), isolated from a smear-ripened cheese.</title>
        <authorList>
            <consortium name="US DOE Joint Genome Institute (JGI-PGF)"/>
            <person name="Walter F."/>
            <person name="Albersmeier A."/>
            <person name="Kalinowski J."/>
            <person name="Ruckert C."/>
        </authorList>
    </citation>
    <scope>NUCLEOTIDE SEQUENCE</scope>
    <source>
        <strain evidence="1">JCM 12580</strain>
    </source>
</reference>
<dbReference type="AlphaFoldDB" id="A0A917UZU3"/>
<keyword evidence="2" id="KW-1185">Reference proteome</keyword>
<protein>
    <submittedName>
        <fullName evidence="1">Uncharacterized protein</fullName>
    </submittedName>
</protein>
<sequence>MFLLKLDEISNYFFVYLLLIQGNKRGTLLIVAKTNATSTENKTTGIKKVVDFNCERWYIN</sequence>
<proteinExistence type="predicted"/>
<dbReference type="EMBL" id="BMNQ01000039">
    <property type="protein sequence ID" value="GGK01290.1"/>
    <property type="molecule type" value="Genomic_DNA"/>
</dbReference>
<organism evidence="1 2">
    <name type="scientific">Lentibacillus kapialis</name>
    <dbReference type="NCBI Taxonomy" id="340214"/>
    <lineage>
        <taxon>Bacteria</taxon>
        <taxon>Bacillati</taxon>
        <taxon>Bacillota</taxon>
        <taxon>Bacilli</taxon>
        <taxon>Bacillales</taxon>
        <taxon>Bacillaceae</taxon>
        <taxon>Lentibacillus</taxon>
    </lineage>
</organism>
<dbReference type="Proteomes" id="UP000658382">
    <property type="component" value="Unassembled WGS sequence"/>
</dbReference>
<reference evidence="1" key="2">
    <citation type="submission" date="2020-09" db="EMBL/GenBank/DDBJ databases">
        <authorList>
            <person name="Sun Q."/>
            <person name="Ohkuma M."/>
        </authorList>
    </citation>
    <scope>NUCLEOTIDE SEQUENCE</scope>
    <source>
        <strain evidence="1">JCM 12580</strain>
    </source>
</reference>
<evidence type="ECO:0000313" key="1">
    <source>
        <dbReference type="EMBL" id="GGK01290.1"/>
    </source>
</evidence>
<evidence type="ECO:0000313" key="2">
    <source>
        <dbReference type="Proteomes" id="UP000658382"/>
    </source>
</evidence>
<name>A0A917UZU3_9BACI</name>
<gene>
    <name evidence="1" type="ORF">GCM10007063_24500</name>
</gene>
<comment type="caution">
    <text evidence="1">The sequence shown here is derived from an EMBL/GenBank/DDBJ whole genome shotgun (WGS) entry which is preliminary data.</text>
</comment>
<accession>A0A917UZU3</accession>